<dbReference type="Proteomes" id="UP001163321">
    <property type="component" value="Chromosome 1"/>
</dbReference>
<accession>A0ACC0WUP0</accession>
<reference evidence="1 2" key="1">
    <citation type="journal article" date="2022" name="bioRxiv">
        <title>The genome of the oomycete Peronosclerospora sorghi, a cosmopolitan pathogen of maize and sorghum, is inflated with dispersed pseudogenes.</title>
        <authorList>
            <person name="Fletcher K."/>
            <person name="Martin F."/>
            <person name="Isakeit T."/>
            <person name="Cavanaugh K."/>
            <person name="Magill C."/>
            <person name="Michelmore R."/>
        </authorList>
    </citation>
    <scope>NUCLEOTIDE SEQUENCE [LARGE SCALE GENOMIC DNA]</scope>
    <source>
        <strain evidence="1">P6</strain>
    </source>
</reference>
<proteinExistence type="predicted"/>
<protein>
    <submittedName>
        <fullName evidence="1">Uncharacterized protein</fullName>
    </submittedName>
</protein>
<name>A0ACC0WUP0_9STRA</name>
<keyword evidence="2" id="KW-1185">Reference proteome</keyword>
<organism evidence="1 2">
    <name type="scientific">Peronosclerospora sorghi</name>
    <dbReference type="NCBI Taxonomy" id="230839"/>
    <lineage>
        <taxon>Eukaryota</taxon>
        <taxon>Sar</taxon>
        <taxon>Stramenopiles</taxon>
        <taxon>Oomycota</taxon>
        <taxon>Peronosporomycetes</taxon>
        <taxon>Peronosporales</taxon>
        <taxon>Peronosporaceae</taxon>
        <taxon>Peronosclerospora</taxon>
    </lineage>
</organism>
<comment type="caution">
    <text evidence="1">The sequence shown here is derived from an EMBL/GenBank/DDBJ whole genome shotgun (WGS) entry which is preliminary data.</text>
</comment>
<gene>
    <name evidence="1" type="ORF">PsorP6_001872</name>
</gene>
<dbReference type="EMBL" id="CM047580">
    <property type="protein sequence ID" value="KAI9922492.1"/>
    <property type="molecule type" value="Genomic_DNA"/>
</dbReference>
<evidence type="ECO:0000313" key="1">
    <source>
        <dbReference type="EMBL" id="KAI9922492.1"/>
    </source>
</evidence>
<sequence>MLLKLDPICLGWAVRDLSQPIMVDNTPRACELHDRMCVFFSRTTKNDREIESVSCFRFKIHEVEDVRDYRAHVGGTKR</sequence>
<evidence type="ECO:0000313" key="2">
    <source>
        <dbReference type="Proteomes" id="UP001163321"/>
    </source>
</evidence>